<accession>A0A2G5VBT9</accession>
<keyword evidence="3" id="KW-1185">Reference proteome</keyword>
<protein>
    <recommendedName>
        <fullName evidence="1">BTB domain-containing protein</fullName>
    </recommendedName>
</protein>
<gene>
    <name evidence="2" type="primary">Cnig_chr_II.g7898</name>
    <name evidence="2" type="ORF">B9Z55_007898</name>
</gene>
<dbReference type="STRING" id="1611254.A0A2G5VBT9"/>
<dbReference type="SUPFAM" id="SSF54695">
    <property type="entry name" value="POZ domain"/>
    <property type="match status" value="2"/>
</dbReference>
<organism evidence="2 3">
    <name type="scientific">Caenorhabditis nigoni</name>
    <dbReference type="NCBI Taxonomy" id="1611254"/>
    <lineage>
        <taxon>Eukaryota</taxon>
        <taxon>Metazoa</taxon>
        <taxon>Ecdysozoa</taxon>
        <taxon>Nematoda</taxon>
        <taxon>Chromadorea</taxon>
        <taxon>Rhabditida</taxon>
        <taxon>Rhabditina</taxon>
        <taxon>Rhabditomorpha</taxon>
        <taxon>Rhabditoidea</taxon>
        <taxon>Rhabditidae</taxon>
        <taxon>Peloderinae</taxon>
        <taxon>Caenorhabditis</taxon>
    </lineage>
</organism>
<dbReference type="InterPro" id="IPR000210">
    <property type="entry name" value="BTB/POZ_dom"/>
</dbReference>
<sequence length="206" mass="23730">MSNIVKLNVGGTIFQTTQATLTKFDGFFRTMFETPIPVPQDESGAIFVDRSPKHFDLILNFMRDGHVDLQKYSEDVTEIQKEAEYYLLDGLMESCAKITNSSQMKLNVGGKMFITTFETLRKIPKFKDLKNMSDVETDATGSLFIDRSPKHFDIILNEARTQKWYLPENLTDVYEIKAEAVFYEMDCWRLKVCDAKIVQLGGNPYY</sequence>
<evidence type="ECO:0000313" key="2">
    <source>
        <dbReference type="EMBL" id="PIC49224.1"/>
    </source>
</evidence>
<evidence type="ECO:0000259" key="1">
    <source>
        <dbReference type="PROSITE" id="PS50097"/>
    </source>
</evidence>
<dbReference type="InterPro" id="IPR003131">
    <property type="entry name" value="T1-type_BTB"/>
</dbReference>
<dbReference type="PANTHER" id="PTHR11145">
    <property type="entry name" value="BTB/POZ DOMAIN-CONTAINING ADAPTER FOR CUL3-MEDIATED RHOA DEGRADATION PROTEIN FAMILY MEMBER"/>
    <property type="match status" value="1"/>
</dbReference>
<dbReference type="InterPro" id="IPR011333">
    <property type="entry name" value="SKP1/BTB/POZ_sf"/>
</dbReference>
<reference evidence="3" key="1">
    <citation type="submission" date="2017-10" db="EMBL/GenBank/DDBJ databases">
        <title>Rapid genome shrinkage in a self-fertile nematode reveals novel sperm competition proteins.</title>
        <authorList>
            <person name="Yin D."/>
            <person name="Schwarz E.M."/>
            <person name="Thomas C.G."/>
            <person name="Felde R.L."/>
            <person name="Korf I.F."/>
            <person name="Cutter A.D."/>
            <person name="Schartner C.M."/>
            <person name="Ralston E.J."/>
            <person name="Meyer B.J."/>
            <person name="Haag E.S."/>
        </authorList>
    </citation>
    <scope>NUCLEOTIDE SEQUENCE [LARGE SCALE GENOMIC DNA]</scope>
    <source>
        <strain evidence="3">JU1422</strain>
    </source>
</reference>
<dbReference type="AlphaFoldDB" id="A0A2G5VBT9"/>
<dbReference type="Gene3D" id="3.30.710.10">
    <property type="entry name" value="Potassium Channel Kv1.1, Chain A"/>
    <property type="match status" value="2"/>
</dbReference>
<name>A0A2G5VBT9_9PELO</name>
<dbReference type="Pfam" id="PF02214">
    <property type="entry name" value="BTB_2"/>
    <property type="match status" value="2"/>
</dbReference>
<proteinExistence type="predicted"/>
<comment type="caution">
    <text evidence="2">The sequence shown here is derived from an EMBL/GenBank/DDBJ whole genome shotgun (WGS) entry which is preliminary data.</text>
</comment>
<dbReference type="GO" id="GO:0051260">
    <property type="term" value="P:protein homooligomerization"/>
    <property type="evidence" value="ECO:0007669"/>
    <property type="project" value="InterPro"/>
</dbReference>
<dbReference type="CDD" id="cd18316">
    <property type="entry name" value="BTB_POZ_KCTD-like"/>
    <property type="match status" value="1"/>
</dbReference>
<dbReference type="PANTHER" id="PTHR11145:SF19">
    <property type="entry name" value="BTB DOMAIN-CONTAINING PROTEIN-RELATED"/>
    <property type="match status" value="1"/>
</dbReference>
<dbReference type="Proteomes" id="UP000230233">
    <property type="component" value="Chromosome II"/>
</dbReference>
<feature type="domain" description="BTB" evidence="1">
    <location>
        <begin position="3"/>
        <end position="71"/>
    </location>
</feature>
<dbReference type="PROSITE" id="PS50097">
    <property type="entry name" value="BTB"/>
    <property type="match status" value="1"/>
</dbReference>
<dbReference type="SMART" id="SM00225">
    <property type="entry name" value="BTB"/>
    <property type="match status" value="2"/>
</dbReference>
<dbReference type="InterPro" id="IPR045068">
    <property type="entry name" value="BACURD1-3"/>
</dbReference>
<evidence type="ECO:0000313" key="3">
    <source>
        <dbReference type="Proteomes" id="UP000230233"/>
    </source>
</evidence>
<dbReference type="OrthoDB" id="5866853at2759"/>
<dbReference type="EMBL" id="PDUG01000002">
    <property type="protein sequence ID" value="PIC49224.1"/>
    <property type="molecule type" value="Genomic_DNA"/>
</dbReference>